<dbReference type="SFLD" id="SFLDG01129">
    <property type="entry name" value="C1.5:_HAD__Beta-PGM__Phosphata"/>
    <property type="match status" value="1"/>
</dbReference>
<dbReference type="Pfam" id="PF00702">
    <property type="entry name" value="Hydrolase"/>
    <property type="match status" value="1"/>
</dbReference>
<dbReference type="PANTHER" id="PTHR43434:SF1">
    <property type="entry name" value="PHOSPHOGLYCOLATE PHOSPHATASE"/>
    <property type="match status" value="1"/>
</dbReference>
<dbReference type="InterPro" id="IPR023214">
    <property type="entry name" value="HAD_sf"/>
</dbReference>
<dbReference type="NCBIfam" id="TIGR01509">
    <property type="entry name" value="HAD-SF-IA-v3"/>
    <property type="match status" value="1"/>
</dbReference>
<reference evidence="5" key="1">
    <citation type="submission" date="2020-07" db="EMBL/GenBank/DDBJ databases">
        <title>Huge and variable diversity of episymbiotic CPR bacteria and DPANN archaea in groundwater ecosystems.</title>
        <authorList>
            <person name="He C.Y."/>
            <person name="Keren R."/>
            <person name="Whittaker M."/>
            <person name="Farag I.F."/>
            <person name="Doudna J."/>
            <person name="Cate J.H.D."/>
            <person name="Banfield J.F."/>
        </authorList>
    </citation>
    <scope>NUCLEOTIDE SEQUENCE</scope>
    <source>
        <strain evidence="5">NC_groundwater_1370_Ag_S-0.2um_69_93</strain>
    </source>
</reference>
<protein>
    <recommendedName>
        <fullName evidence="4">phosphoglycolate phosphatase</fullName>
        <ecNumber evidence="4">3.1.3.18</ecNumber>
    </recommendedName>
</protein>
<evidence type="ECO:0000313" key="5">
    <source>
        <dbReference type="EMBL" id="MBI4251119.1"/>
    </source>
</evidence>
<proteinExistence type="inferred from homology"/>
<comment type="catalytic activity">
    <reaction evidence="1">
        <text>2-phosphoglycolate + H2O = glycolate + phosphate</text>
        <dbReference type="Rhea" id="RHEA:14369"/>
        <dbReference type="ChEBI" id="CHEBI:15377"/>
        <dbReference type="ChEBI" id="CHEBI:29805"/>
        <dbReference type="ChEBI" id="CHEBI:43474"/>
        <dbReference type="ChEBI" id="CHEBI:58033"/>
        <dbReference type="EC" id="3.1.3.18"/>
    </reaction>
</comment>
<dbReference type="EC" id="3.1.3.18" evidence="4"/>
<sequence>MRNGAEGVLLDFDGTLTKPAFDWPAMQREMALPAAPQAAGRLGAPGEVSILDYLAAAPVPEAARVAAILERHEVEAARRAEAMEGAHDLIAFLERRGAPFGVVTNNARRHVLPMLERTGLSIGTLVTRDIGVWKPDPRHVLAGAEAIGVRPGRCVLLGDGRFDMMAARAAGMTAVHLSPGPGLPCDYRVSTLAEATALLGRLLG</sequence>
<dbReference type="SFLD" id="SFLDS00003">
    <property type="entry name" value="Haloacid_Dehalogenase"/>
    <property type="match status" value="1"/>
</dbReference>
<comment type="similarity">
    <text evidence="3">Belongs to the HAD-like hydrolase superfamily. CbbY/CbbZ/Gph/YieH family.</text>
</comment>
<evidence type="ECO:0000256" key="2">
    <source>
        <dbReference type="ARBA" id="ARBA00004818"/>
    </source>
</evidence>
<comment type="pathway">
    <text evidence="2">Organic acid metabolism; glycolate biosynthesis; glycolate from 2-phosphoglycolate: step 1/1.</text>
</comment>
<keyword evidence="5" id="KW-0378">Hydrolase</keyword>
<evidence type="ECO:0000256" key="1">
    <source>
        <dbReference type="ARBA" id="ARBA00000830"/>
    </source>
</evidence>
<name>A0A932ZTD1_UNCTE</name>
<dbReference type="EMBL" id="JACQRX010000069">
    <property type="protein sequence ID" value="MBI4251119.1"/>
    <property type="molecule type" value="Genomic_DNA"/>
</dbReference>
<evidence type="ECO:0000313" key="6">
    <source>
        <dbReference type="Proteomes" id="UP000752292"/>
    </source>
</evidence>
<dbReference type="InterPro" id="IPR006439">
    <property type="entry name" value="HAD-SF_hydro_IA"/>
</dbReference>
<evidence type="ECO:0000256" key="3">
    <source>
        <dbReference type="ARBA" id="ARBA00006171"/>
    </source>
</evidence>
<gene>
    <name evidence="5" type="ORF">HY618_01560</name>
</gene>
<dbReference type="Proteomes" id="UP000752292">
    <property type="component" value="Unassembled WGS sequence"/>
</dbReference>
<dbReference type="AlphaFoldDB" id="A0A932ZTD1"/>
<dbReference type="InterPro" id="IPR050155">
    <property type="entry name" value="HAD-like_hydrolase_sf"/>
</dbReference>
<dbReference type="Gene3D" id="3.40.50.1000">
    <property type="entry name" value="HAD superfamily/HAD-like"/>
    <property type="match status" value="1"/>
</dbReference>
<comment type="caution">
    <text evidence="5">The sequence shown here is derived from an EMBL/GenBank/DDBJ whole genome shotgun (WGS) entry which is preliminary data.</text>
</comment>
<dbReference type="SUPFAM" id="SSF56784">
    <property type="entry name" value="HAD-like"/>
    <property type="match status" value="1"/>
</dbReference>
<organism evidence="5 6">
    <name type="scientific">Tectimicrobiota bacterium</name>
    <dbReference type="NCBI Taxonomy" id="2528274"/>
    <lineage>
        <taxon>Bacteria</taxon>
        <taxon>Pseudomonadati</taxon>
        <taxon>Nitrospinota/Tectimicrobiota group</taxon>
        <taxon>Candidatus Tectimicrobiota</taxon>
    </lineage>
</organism>
<accession>A0A932ZTD1</accession>
<evidence type="ECO:0000256" key="4">
    <source>
        <dbReference type="ARBA" id="ARBA00013078"/>
    </source>
</evidence>
<dbReference type="PANTHER" id="PTHR43434">
    <property type="entry name" value="PHOSPHOGLYCOLATE PHOSPHATASE"/>
    <property type="match status" value="1"/>
</dbReference>
<dbReference type="InterPro" id="IPR036412">
    <property type="entry name" value="HAD-like_sf"/>
</dbReference>
<dbReference type="GO" id="GO:0006281">
    <property type="term" value="P:DNA repair"/>
    <property type="evidence" value="ECO:0007669"/>
    <property type="project" value="TreeGrafter"/>
</dbReference>
<dbReference type="Gene3D" id="1.10.260.80">
    <property type="match status" value="1"/>
</dbReference>
<dbReference type="GO" id="GO:0008967">
    <property type="term" value="F:phosphoglycolate phosphatase activity"/>
    <property type="evidence" value="ECO:0007669"/>
    <property type="project" value="UniProtKB-EC"/>
</dbReference>